<dbReference type="Proteomes" id="UP001159659">
    <property type="component" value="Unassembled WGS sequence"/>
</dbReference>
<evidence type="ECO:0000313" key="2">
    <source>
        <dbReference type="Proteomes" id="UP001159659"/>
    </source>
</evidence>
<accession>A0AAV0T4M9</accession>
<proteinExistence type="predicted"/>
<protein>
    <submittedName>
        <fullName evidence="1">Uncharacterized protein</fullName>
    </submittedName>
</protein>
<comment type="caution">
    <text evidence="1">The sequence shown here is derived from an EMBL/GenBank/DDBJ whole genome shotgun (WGS) entry which is preliminary data.</text>
</comment>
<gene>
    <name evidence="1" type="ORF">PFR002_LOCUS2960</name>
</gene>
<dbReference type="EMBL" id="CANTFK010000343">
    <property type="protein sequence ID" value="CAI5714690.1"/>
    <property type="molecule type" value="Genomic_DNA"/>
</dbReference>
<reference evidence="1" key="1">
    <citation type="submission" date="2022-12" db="EMBL/GenBank/DDBJ databases">
        <authorList>
            <person name="Webb A."/>
        </authorList>
    </citation>
    <scope>NUCLEOTIDE SEQUENCE</scope>
    <source>
        <strain evidence="1">Pf2</strain>
    </source>
</reference>
<evidence type="ECO:0000313" key="1">
    <source>
        <dbReference type="EMBL" id="CAI5714690.1"/>
    </source>
</evidence>
<organism evidence="1 2">
    <name type="scientific">Peronospora farinosa</name>
    <dbReference type="NCBI Taxonomy" id="134698"/>
    <lineage>
        <taxon>Eukaryota</taxon>
        <taxon>Sar</taxon>
        <taxon>Stramenopiles</taxon>
        <taxon>Oomycota</taxon>
        <taxon>Peronosporomycetes</taxon>
        <taxon>Peronosporales</taxon>
        <taxon>Peronosporaceae</taxon>
        <taxon>Peronospora</taxon>
    </lineage>
</organism>
<dbReference type="AlphaFoldDB" id="A0AAV0T4M9"/>
<sequence>MLIDTPERLQRVAIQDFVNRELAELRREASTPAVVTGSNVIKLDVSSYIGEGPKRLALNRWLCEVHIAVQARQLSMEFTRTHFLLSKLTGTAKECALGKLVANSGCFPDMQALTDDLRLALEPPQDKHHHRSAFFEPPQDKHHHRSAFFALRQGSKIHSTRATSGIVYIRLPYRHGDTSLCVRDRDECWVSAFLLKAKISSHEEAFSIALREDYSVLASQVGHSLPLRAAQEPEPIEIDAIGPAAAFCRAPAPLIAVAKSGVSVSLTGQPKNGENQ</sequence>
<name>A0AAV0T4M9_9STRA</name>